<dbReference type="InterPro" id="IPR040025">
    <property type="entry name" value="Znf622/Rei1/Reh1"/>
</dbReference>
<dbReference type="PANTHER" id="PTHR13182:SF8">
    <property type="entry name" value="CYTOPLASMIC 60S SUBUNIT BIOGENESIS FACTOR ZNF622"/>
    <property type="match status" value="1"/>
</dbReference>
<sequence>MPGLTCNGCNMEFEGEEERNLHYKSDWHRYNLKRKVAGVPGVTEALFEARQSALALEKNKSNEAPMLYSCAICGKGYRSSKAHEQHLQSRSHVLRVSQGTTTNGEEDVAIIRPLPRRVQHRGSIDDDDSDAEWVEVDSDEDLAAEEASDSLSKLNVNHSASTEAMDDGDDDDADKYELDPTSCLMCNKKHKTLESCMVHMHKHHSFFIPDVEFLKDPQGLLTYLGLKVKRDFMCLYCNELCRPFSSLEAVRKHMEAKSHCKLHFGDGDDDEDAELEEFYDYNSSYVDEAGKQVVVSGETDNTVELVGGSELVITEKSENATTSKTLGSREFMRYYRQKPPPTSQNSNQIVASLSSRYKSLGLKTLPTKEETLRMKVRKDMSQRGETTRTKIGVKSNVIRNLPNNVPY</sequence>
<accession>A0ABM0U9U1</accession>
<evidence type="ECO:0000313" key="5">
    <source>
        <dbReference type="RefSeq" id="XP_010438043.1"/>
    </source>
</evidence>
<dbReference type="PANTHER" id="PTHR13182">
    <property type="entry name" value="ZINC FINGER PROTEIN 622"/>
    <property type="match status" value="1"/>
</dbReference>
<dbReference type="InterPro" id="IPR013087">
    <property type="entry name" value="Znf_C2H2_type"/>
</dbReference>
<dbReference type="Pfam" id="PF12756">
    <property type="entry name" value="zf-C2H2_2"/>
    <property type="match status" value="1"/>
</dbReference>
<gene>
    <name evidence="5" type="primary">LOC104721698</name>
</gene>
<reference evidence="4" key="1">
    <citation type="journal article" date="2014" name="Nat. Commun.">
        <title>The emerging biofuel crop Camelina sativa retains a highly undifferentiated hexaploid genome structure.</title>
        <authorList>
            <person name="Kagale S."/>
            <person name="Koh C."/>
            <person name="Nixon J."/>
            <person name="Bollina V."/>
            <person name="Clarke W.E."/>
            <person name="Tuteja R."/>
            <person name="Spillane C."/>
            <person name="Robinson S.J."/>
            <person name="Links M.G."/>
            <person name="Clarke C."/>
            <person name="Higgins E.E."/>
            <person name="Huebert T."/>
            <person name="Sharpe A.G."/>
            <person name="Parkin I.A."/>
        </authorList>
    </citation>
    <scope>NUCLEOTIDE SEQUENCE [LARGE SCALE GENOMIC DNA]</scope>
    <source>
        <strain evidence="4">cv. DH55</strain>
    </source>
</reference>
<evidence type="ECO:0000259" key="3">
    <source>
        <dbReference type="PROSITE" id="PS50157"/>
    </source>
</evidence>
<dbReference type="InterPro" id="IPR036236">
    <property type="entry name" value="Znf_C2H2_sf"/>
</dbReference>
<dbReference type="GeneID" id="104721698"/>
<dbReference type="PROSITE" id="PS50157">
    <property type="entry name" value="ZINC_FINGER_C2H2_2"/>
    <property type="match status" value="1"/>
</dbReference>
<name>A0ABM0U9U1_CAMSA</name>
<feature type="region of interest" description="Disordered" evidence="2">
    <location>
        <begin position="145"/>
        <end position="173"/>
    </location>
</feature>
<dbReference type="InterPro" id="IPR041661">
    <property type="entry name" value="ZN622/Rei1/Reh1_Znf-C2H2"/>
</dbReference>
<evidence type="ECO:0000313" key="4">
    <source>
        <dbReference type="Proteomes" id="UP000694864"/>
    </source>
</evidence>
<protein>
    <submittedName>
        <fullName evidence="5">Cytoplasmic 60S subunit biogenesis factor REI1 homolog 1-like</fullName>
    </submittedName>
</protein>
<evidence type="ECO:0000256" key="1">
    <source>
        <dbReference type="PROSITE-ProRule" id="PRU00042"/>
    </source>
</evidence>
<feature type="domain" description="C2H2-type" evidence="3">
    <location>
        <begin position="68"/>
        <end position="92"/>
    </location>
</feature>
<feature type="compositionally biased region" description="Acidic residues" evidence="2">
    <location>
        <begin position="164"/>
        <end position="173"/>
    </location>
</feature>
<keyword evidence="1" id="KW-0863">Zinc-finger</keyword>
<dbReference type="SMART" id="SM00355">
    <property type="entry name" value="ZnF_C2H2"/>
    <property type="match status" value="4"/>
</dbReference>
<reference evidence="5" key="2">
    <citation type="submission" date="2025-08" db="UniProtKB">
        <authorList>
            <consortium name="RefSeq"/>
        </authorList>
    </citation>
    <scope>IDENTIFICATION</scope>
    <source>
        <tissue evidence="5">Leaf</tissue>
    </source>
</reference>
<keyword evidence="1" id="KW-0862">Zinc</keyword>
<dbReference type="RefSeq" id="XP_010438043.1">
    <property type="nucleotide sequence ID" value="XM_010439741.2"/>
</dbReference>
<proteinExistence type="predicted"/>
<evidence type="ECO:0000256" key="2">
    <source>
        <dbReference type="SAM" id="MobiDB-lite"/>
    </source>
</evidence>
<keyword evidence="4" id="KW-1185">Reference proteome</keyword>
<dbReference type="Proteomes" id="UP000694864">
    <property type="component" value="Chromosome 11"/>
</dbReference>
<keyword evidence="1" id="KW-0479">Metal-binding</keyword>
<organism evidence="4 5">
    <name type="scientific">Camelina sativa</name>
    <name type="common">False flax</name>
    <name type="synonym">Myagrum sativum</name>
    <dbReference type="NCBI Taxonomy" id="90675"/>
    <lineage>
        <taxon>Eukaryota</taxon>
        <taxon>Viridiplantae</taxon>
        <taxon>Streptophyta</taxon>
        <taxon>Embryophyta</taxon>
        <taxon>Tracheophyta</taxon>
        <taxon>Spermatophyta</taxon>
        <taxon>Magnoliopsida</taxon>
        <taxon>eudicotyledons</taxon>
        <taxon>Gunneridae</taxon>
        <taxon>Pentapetalae</taxon>
        <taxon>rosids</taxon>
        <taxon>malvids</taxon>
        <taxon>Brassicales</taxon>
        <taxon>Brassicaceae</taxon>
        <taxon>Camelineae</taxon>
        <taxon>Camelina</taxon>
    </lineage>
</organism>
<dbReference type="PROSITE" id="PS00028">
    <property type="entry name" value="ZINC_FINGER_C2H2_1"/>
    <property type="match status" value="1"/>
</dbReference>
<dbReference type="SUPFAM" id="SSF57667">
    <property type="entry name" value="beta-beta-alpha zinc fingers"/>
    <property type="match status" value="3"/>
</dbReference>
<feature type="compositionally biased region" description="Polar residues" evidence="2">
    <location>
        <begin position="149"/>
        <end position="162"/>
    </location>
</feature>